<name>A0A6G1SHE0_9ACAR</name>
<dbReference type="GO" id="GO:0020037">
    <property type="term" value="F:heme binding"/>
    <property type="evidence" value="ECO:0007669"/>
    <property type="project" value="TreeGrafter"/>
</dbReference>
<evidence type="ECO:0000256" key="2">
    <source>
        <dbReference type="ARBA" id="ARBA00022692"/>
    </source>
</evidence>
<dbReference type="AlphaFoldDB" id="A0A6G1SHE0"/>
<feature type="transmembrane region" description="Helical" evidence="5">
    <location>
        <begin position="347"/>
        <end position="368"/>
    </location>
</feature>
<dbReference type="Gene3D" id="1.20.1250.20">
    <property type="entry name" value="MFS general substrate transporter like domains"/>
    <property type="match status" value="1"/>
</dbReference>
<dbReference type="PANTHER" id="PTHR10924:SF4">
    <property type="entry name" value="GH15861P"/>
    <property type="match status" value="1"/>
</dbReference>
<feature type="transmembrane region" description="Helical" evidence="5">
    <location>
        <begin position="254"/>
        <end position="274"/>
    </location>
</feature>
<dbReference type="EMBL" id="GGYP01004559">
    <property type="protein sequence ID" value="MDE49330.1"/>
    <property type="molecule type" value="Transcribed_RNA"/>
</dbReference>
<reference evidence="6" key="1">
    <citation type="submission" date="2018-10" db="EMBL/GenBank/DDBJ databases">
        <title>Transcriptome assembly of Aceria tosichella (Wheat curl mite) Type 2.</title>
        <authorList>
            <person name="Scully E.D."/>
            <person name="Geib S.M."/>
            <person name="Palmer N.A."/>
            <person name="Gupta A.K."/>
            <person name="Sarath G."/>
            <person name="Tatineni S."/>
        </authorList>
    </citation>
    <scope>NUCLEOTIDE SEQUENCE</scope>
    <source>
        <strain evidence="6">LincolnNE</strain>
    </source>
</reference>
<keyword evidence="4 5" id="KW-0472">Membrane</keyword>
<feature type="transmembrane region" description="Helical" evidence="5">
    <location>
        <begin position="67"/>
        <end position="84"/>
    </location>
</feature>
<evidence type="ECO:0000313" key="6">
    <source>
        <dbReference type="EMBL" id="MDE49330.1"/>
    </source>
</evidence>
<dbReference type="GO" id="GO:0097037">
    <property type="term" value="P:heme export"/>
    <property type="evidence" value="ECO:0007669"/>
    <property type="project" value="TreeGrafter"/>
</dbReference>
<dbReference type="Pfam" id="PF07690">
    <property type="entry name" value="MFS_1"/>
    <property type="match status" value="1"/>
</dbReference>
<sequence length="463" mass="51484">MADILDPRQIEEQSQAEQENYKVYKRRWLVLFATFSVILVVGLHRCIISIENILCDYVGMTNEGYEIVLQISMYTILLSVLAMARAIDYFGLRRILYLACTFILFANGLKALCCCDEKYVTVWVKDHRYYILILSELFVGLAQSICLCIPAKVSSVWFANYESTLALVIANCGFNIGIGFSNYFTPVFVKSTDDMYKLSYLFIISGFLVTFIVLTCVTRSSPKMPPSSSAIMSASTLVPLRSGIAVMISDPNYILLLFTLSILGSSLGVTQFVLEDILQSNHYTNSFCGTLIAHAYFFGTFFMLMGAAWVDNSANYVKVSRIASIICAIGIATFNISIILPNIKSVILVTNVMASFGCSLMYPALFQVCLRSATTILPEATVSAIIIILQQIISGLLMNSFTPLKKLSPEPGGYQAPMLIFSCVVMIISMLYSSSFKAPSRDELQERLRNWGAPTIMENEIDP</sequence>
<proteinExistence type="predicted"/>
<dbReference type="PANTHER" id="PTHR10924">
    <property type="entry name" value="MAJOR FACILITATOR SUPERFAMILY PROTEIN-RELATED"/>
    <property type="match status" value="1"/>
</dbReference>
<accession>A0A6G1SHE0</accession>
<dbReference type="GO" id="GO:0015232">
    <property type="term" value="F:heme transmembrane transporter activity"/>
    <property type="evidence" value="ECO:0007669"/>
    <property type="project" value="TreeGrafter"/>
</dbReference>
<protein>
    <submittedName>
        <fullName evidence="6">Feline leukemia virus subgroup C receptor-related protein 2</fullName>
    </submittedName>
</protein>
<evidence type="ECO:0000256" key="5">
    <source>
        <dbReference type="SAM" id="Phobius"/>
    </source>
</evidence>
<keyword evidence="2 5" id="KW-0812">Transmembrane</keyword>
<evidence type="ECO:0000256" key="3">
    <source>
        <dbReference type="ARBA" id="ARBA00022989"/>
    </source>
</evidence>
<dbReference type="InterPro" id="IPR049680">
    <property type="entry name" value="FLVCR1-2_SLC49-like"/>
</dbReference>
<keyword evidence="3 5" id="KW-1133">Transmembrane helix</keyword>
<dbReference type="InterPro" id="IPR011701">
    <property type="entry name" value="MFS"/>
</dbReference>
<dbReference type="GO" id="GO:0016020">
    <property type="term" value="C:membrane"/>
    <property type="evidence" value="ECO:0007669"/>
    <property type="project" value="UniProtKB-SubCell"/>
</dbReference>
<feature type="transmembrane region" description="Helical" evidence="5">
    <location>
        <begin position="286"/>
        <end position="310"/>
    </location>
</feature>
<feature type="transmembrane region" description="Helical" evidence="5">
    <location>
        <begin position="413"/>
        <end position="432"/>
    </location>
</feature>
<feature type="transmembrane region" description="Helical" evidence="5">
    <location>
        <begin position="91"/>
        <end position="109"/>
    </location>
</feature>
<feature type="transmembrane region" description="Helical" evidence="5">
    <location>
        <begin position="129"/>
        <end position="153"/>
    </location>
</feature>
<dbReference type="SUPFAM" id="SSF103473">
    <property type="entry name" value="MFS general substrate transporter"/>
    <property type="match status" value="1"/>
</dbReference>
<feature type="transmembrane region" description="Helical" evidence="5">
    <location>
        <begin position="380"/>
        <end position="401"/>
    </location>
</feature>
<feature type="transmembrane region" description="Helical" evidence="5">
    <location>
        <begin position="322"/>
        <end position="340"/>
    </location>
</feature>
<evidence type="ECO:0000256" key="4">
    <source>
        <dbReference type="ARBA" id="ARBA00023136"/>
    </source>
</evidence>
<feature type="transmembrane region" description="Helical" evidence="5">
    <location>
        <begin position="165"/>
        <end position="186"/>
    </location>
</feature>
<gene>
    <name evidence="6" type="primary">Flvcr2</name>
    <name evidence="6" type="ORF">g.11958</name>
</gene>
<organism evidence="6">
    <name type="scientific">Aceria tosichella</name>
    <name type="common">wheat curl mite</name>
    <dbReference type="NCBI Taxonomy" id="561515"/>
    <lineage>
        <taxon>Eukaryota</taxon>
        <taxon>Metazoa</taxon>
        <taxon>Ecdysozoa</taxon>
        <taxon>Arthropoda</taxon>
        <taxon>Chelicerata</taxon>
        <taxon>Arachnida</taxon>
        <taxon>Acari</taxon>
        <taxon>Acariformes</taxon>
        <taxon>Trombidiformes</taxon>
        <taxon>Prostigmata</taxon>
        <taxon>Eupodina</taxon>
        <taxon>Eriophyoidea</taxon>
        <taxon>Eriophyidae</taxon>
        <taxon>Eriophyinae</taxon>
        <taxon>Aceriini</taxon>
        <taxon>Aceria</taxon>
    </lineage>
</organism>
<feature type="transmembrane region" description="Helical" evidence="5">
    <location>
        <begin position="28"/>
        <end position="47"/>
    </location>
</feature>
<feature type="transmembrane region" description="Helical" evidence="5">
    <location>
        <begin position="198"/>
        <end position="217"/>
    </location>
</feature>
<dbReference type="InterPro" id="IPR036259">
    <property type="entry name" value="MFS_trans_sf"/>
</dbReference>
<keyword evidence="6" id="KW-0675">Receptor</keyword>
<comment type="subcellular location">
    <subcellularLocation>
        <location evidence="1">Membrane</location>
        <topology evidence="1">Multi-pass membrane protein</topology>
    </subcellularLocation>
</comment>
<evidence type="ECO:0000256" key="1">
    <source>
        <dbReference type="ARBA" id="ARBA00004141"/>
    </source>
</evidence>